<gene>
    <name evidence="2" type="ORF">KK103_01820</name>
</gene>
<reference evidence="2" key="1">
    <citation type="submission" date="2021-05" db="EMBL/GenBank/DDBJ databases">
        <title>Whole genome sequence of Curtobacterium flaccumfaciens pv. flaccumfaciens strain CFBP 3417.</title>
        <authorList>
            <person name="Osdaghi E."/>
            <person name="Taghouti G."/>
            <person name="Portier P."/>
            <person name="Fazliarab A."/>
            <person name="Taghavi S.M."/>
            <person name="Briand M."/>
            <person name="Le-Saux M."/>
            <person name="Jacques M.-A."/>
        </authorList>
    </citation>
    <scope>NUCLEOTIDE SEQUENCE</scope>
    <source>
        <strain evidence="2">CFBP 3417</strain>
    </source>
</reference>
<dbReference type="CDD" id="cd08249">
    <property type="entry name" value="enoyl_reductase_like"/>
    <property type="match status" value="1"/>
</dbReference>
<evidence type="ECO:0000313" key="2">
    <source>
        <dbReference type="EMBL" id="MBT1540486.1"/>
    </source>
</evidence>
<protein>
    <submittedName>
        <fullName evidence="2">Zinc-binding alcohol dehydrogenase family protein</fullName>
    </submittedName>
</protein>
<dbReference type="Proteomes" id="UP000709437">
    <property type="component" value="Unassembled WGS sequence"/>
</dbReference>
<dbReference type="PANTHER" id="PTHR45348">
    <property type="entry name" value="HYPOTHETICAL OXIDOREDUCTASE (EUROFUNG)"/>
    <property type="match status" value="1"/>
</dbReference>
<dbReference type="Pfam" id="PF08240">
    <property type="entry name" value="ADH_N"/>
    <property type="match status" value="1"/>
</dbReference>
<dbReference type="InterPro" id="IPR011032">
    <property type="entry name" value="GroES-like_sf"/>
</dbReference>
<dbReference type="RefSeq" id="WP_214562037.1">
    <property type="nucleotide sequence ID" value="NZ_JAHEWX010000001.1"/>
</dbReference>
<sequence>MSSSGNAALWTTSTGRFAVGPAPVPQPGPGELVVRAEAVAVNPVDAVGGLFRHVVFPKLRFPAVLGSDVAGTVVAIGPDVQRFRVGDRVVGHAAGQEQHRNSAAEGAFQHQVLLLERVTTPVPDDLSAEQAAVLPLAVSTAAAGLFEPDQLALSLPTADTVDRDGVVLVWGASTSVGANAVQLARAAGYAVIGTASPKNHGFVQDLGAEAVFDYRDDGAARRILDALADRELAGTLAFGQGSLTRTLPIVRTATGSGRLASAYPTPVTTIRARLERRHGVHITAIWGGRPTESEVGPAIYRDFLPEALRTGRYRATPTASVVGSGLAAIPDALAELRAGVSARKLVVTLP</sequence>
<comment type="caution">
    <text evidence="2">The sequence shown here is derived from an EMBL/GenBank/DDBJ whole genome shotgun (WGS) entry which is preliminary data.</text>
</comment>
<dbReference type="GO" id="GO:0016651">
    <property type="term" value="F:oxidoreductase activity, acting on NAD(P)H"/>
    <property type="evidence" value="ECO:0007669"/>
    <property type="project" value="InterPro"/>
</dbReference>
<dbReference type="InterPro" id="IPR047122">
    <property type="entry name" value="Trans-enoyl_RdTase-like"/>
</dbReference>
<dbReference type="InterPro" id="IPR013154">
    <property type="entry name" value="ADH-like_N"/>
</dbReference>
<dbReference type="EMBL" id="JAHEWX010000001">
    <property type="protein sequence ID" value="MBT1540486.1"/>
    <property type="molecule type" value="Genomic_DNA"/>
</dbReference>
<proteinExistence type="predicted"/>
<evidence type="ECO:0000259" key="1">
    <source>
        <dbReference type="SMART" id="SM00829"/>
    </source>
</evidence>
<organism evidence="2 3">
    <name type="scientific">Curtobacterium flaccumfaciens pv. flaccumfaciens</name>
    <dbReference type="NCBI Taxonomy" id="138532"/>
    <lineage>
        <taxon>Bacteria</taxon>
        <taxon>Bacillati</taxon>
        <taxon>Actinomycetota</taxon>
        <taxon>Actinomycetes</taxon>
        <taxon>Micrococcales</taxon>
        <taxon>Microbacteriaceae</taxon>
        <taxon>Curtobacterium</taxon>
    </lineage>
</organism>
<dbReference type="InterPro" id="IPR036291">
    <property type="entry name" value="NAD(P)-bd_dom_sf"/>
</dbReference>
<name>A0A9Q2ZJC7_9MICO</name>
<dbReference type="Gene3D" id="3.40.50.720">
    <property type="entry name" value="NAD(P)-binding Rossmann-like Domain"/>
    <property type="match status" value="1"/>
</dbReference>
<dbReference type="PANTHER" id="PTHR45348:SF2">
    <property type="entry name" value="ZINC-TYPE ALCOHOL DEHYDROGENASE-LIKE PROTEIN C2E1P3.01"/>
    <property type="match status" value="1"/>
</dbReference>
<feature type="domain" description="Enoyl reductase (ER)" evidence="1">
    <location>
        <begin position="12"/>
        <end position="347"/>
    </location>
</feature>
<dbReference type="SUPFAM" id="SSF50129">
    <property type="entry name" value="GroES-like"/>
    <property type="match status" value="1"/>
</dbReference>
<dbReference type="Gene3D" id="3.90.180.10">
    <property type="entry name" value="Medium-chain alcohol dehydrogenases, catalytic domain"/>
    <property type="match status" value="1"/>
</dbReference>
<dbReference type="SMART" id="SM00829">
    <property type="entry name" value="PKS_ER"/>
    <property type="match status" value="1"/>
</dbReference>
<dbReference type="AlphaFoldDB" id="A0A9Q2ZJC7"/>
<dbReference type="SUPFAM" id="SSF51735">
    <property type="entry name" value="NAD(P)-binding Rossmann-fold domains"/>
    <property type="match status" value="1"/>
</dbReference>
<dbReference type="InterPro" id="IPR020843">
    <property type="entry name" value="ER"/>
</dbReference>
<evidence type="ECO:0000313" key="3">
    <source>
        <dbReference type="Proteomes" id="UP000709437"/>
    </source>
</evidence>
<accession>A0A9Q2ZJC7</accession>